<dbReference type="Gene3D" id="3.40.50.1580">
    <property type="entry name" value="Nucleoside phosphorylase domain"/>
    <property type="match status" value="1"/>
</dbReference>
<keyword evidence="7" id="KW-1185">Reference proteome</keyword>
<name>A0A428QHS5_9HYPO</name>
<dbReference type="EMBL" id="NKCL01000522">
    <property type="protein sequence ID" value="RSL64855.1"/>
    <property type="molecule type" value="Genomic_DNA"/>
</dbReference>
<dbReference type="AlphaFoldDB" id="A0A428QHS5"/>
<evidence type="ECO:0000313" key="7">
    <source>
        <dbReference type="Proteomes" id="UP000287972"/>
    </source>
</evidence>
<feature type="repeat" description="ANK" evidence="2">
    <location>
        <begin position="989"/>
        <end position="1022"/>
    </location>
</feature>
<dbReference type="PANTHER" id="PTHR46082:SF11">
    <property type="entry name" value="AAA+ ATPASE DOMAIN-CONTAINING PROTEIN-RELATED"/>
    <property type="match status" value="1"/>
</dbReference>
<evidence type="ECO:0000313" key="6">
    <source>
        <dbReference type="EMBL" id="RSL64855.1"/>
    </source>
</evidence>
<dbReference type="InterPro" id="IPR002110">
    <property type="entry name" value="Ankyrin_rpt"/>
</dbReference>
<evidence type="ECO:0000259" key="4">
    <source>
        <dbReference type="Pfam" id="PF01048"/>
    </source>
</evidence>
<organism evidence="6 7">
    <name type="scientific">Fusarium floridanum</name>
    <dbReference type="NCBI Taxonomy" id="1325733"/>
    <lineage>
        <taxon>Eukaryota</taxon>
        <taxon>Fungi</taxon>
        <taxon>Dikarya</taxon>
        <taxon>Ascomycota</taxon>
        <taxon>Pezizomycotina</taxon>
        <taxon>Sordariomycetes</taxon>
        <taxon>Hypocreomycetidae</taxon>
        <taxon>Hypocreales</taxon>
        <taxon>Nectriaceae</taxon>
        <taxon>Fusarium</taxon>
        <taxon>Fusarium solani species complex</taxon>
    </lineage>
</organism>
<evidence type="ECO:0000256" key="3">
    <source>
        <dbReference type="SAM" id="MobiDB-lite"/>
    </source>
</evidence>
<dbReference type="GO" id="GO:0003824">
    <property type="term" value="F:catalytic activity"/>
    <property type="evidence" value="ECO:0007669"/>
    <property type="project" value="InterPro"/>
</dbReference>
<dbReference type="SUPFAM" id="SSF48403">
    <property type="entry name" value="Ankyrin repeat"/>
    <property type="match status" value="2"/>
</dbReference>
<accession>A0A428QHS5</accession>
<dbReference type="InterPro" id="IPR056884">
    <property type="entry name" value="NPHP3-like_N"/>
</dbReference>
<dbReference type="InterPro" id="IPR035994">
    <property type="entry name" value="Nucleoside_phosphorylase_sf"/>
</dbReference>
<feature type="repeat" description="ANK" evidence="2">
    <location>
        <begin position="1057"/>
        <end position="1090"/>
    </location>
</feature>
<dbReference type="InterPro" id="IPR027417">
    <property type="entry name" value="P-loop_NTPase"/>
</dbReference>
<comment type="caution">
    <text evidence="6">The sequence shown here is derived from an EMBL/GenBank/DDBJ whole genome shotgun (WGS) entry which is preliminary data.</text>
</comment>
<dbReference type="Pfam" id="PF12796">
    <property type="entry name" value="Ank_2"/>
    <property type="match status" value="2"/>
</dbReference>
<sequence>MSASDNGKRSRGGTADEEPLPDVSKRRRTNYEDDNSNRGHRQDYTPGPLSHDDYNVGWICALPIEMAAAKAMLDNIYGSLPGGSNDSNAYTLGNIGMHNIVIACLPSGQYGTNNAATVANNMRRSFPSIHIRLMVGIGGGVPGKVDVRLGDIVVSDRVVQYDLGKTVQDGCFERTGIMSRPPQEIMTAVSKLRADHESVGSRIPSILSEMLERNPSMTKYTHPGPLQDQLFRNTYDHNQSLSNCDRCEASKLVNRPCRDSTDPRIHYGVIASGNQVMKHAKTRDKLAQELDVLCFEMEAAGLMDSFPCLVIRGICDYSDSHKNKQWQEYAAVAAAAYAKEFLSVIPSNVVPKVRAVGTYSSTEQRLALERRKDLLDSLRFDQIDSRQDNIKAAHAKTCRWFLKHPDYVDWLDPNKLDQHRGFLWINGKPGAGKSTLMKFVYTRAKKKAAGNAATIAFFFNARGHDLEKSTVGMHRSLLLQLLEKLPDLQEVLDDPDYTLRNQGGCRTWGVEVLQDVFSQAIEKLGERRLTCFVDALDEGEESQVRAMVRYFEDLADHAVRNRSKLYICFSSRHYPYIDIRTGRKLTLEDQIGHGQDLDSYVQSSLIAGVGKEAEEIRAGILQKAAGVFMWVVLVVDILNKEFRRGRIFAVRKRLQEIPAELSELFRDMLRRDQDNMDDFLHCIQWILYAKRPLKREEFYFAIVSGLDPEPENLAEWNPEHITTDHLQRFVLSSSKGLAEIAKSNIVQFIHESVRDFLIKDNGLRDLWPELGEDFQSLSHDRLKQCCHTYIQVDISVHLSFGEALPKATSDAAKALRHLVSGKFPFLEYATRHALYHADAAANGLPQDEFVKDFPLEAWINLDNLFEKHEIRRHTPTASLLYILAEKNLARLINTTLRHDPRINIQGERYRYPLFAALANSHRDAVKVLLQQETGLPQENDISAQLEYGRDFTARRDQTPLLWSLERGHMVLAKLLITSGELTLNSQNRKGQTALSLAARNRHEAIVKQLLTTEGVDVNLKDKDGWTPLFWAASKGYEAIVKQLLATEGVNINLKDIYGQTPLSLAAQNGHEAIVKLLLATEGVDVNLKDKDGQTPLSLAAQNGHEAIVKQLLTTEGVNVNLKDIYGQTPLSLAAQNGHEAIVKLLLATEGVDINLKDKYGQTALLLAAHCGHEAIVKLLLATESVKAGTNREARGSGG</sequence>
<dbReference type="Pfam" id="PF01048">
    <property type="entry name" value="PNP_UDP_1"/>
    <property type="match status" value="1"/>
</dbReference>
<dbReference type="Gene3D" id="3.40.50.300">
    <property type="entry name" value="P-loop containing nucleotide triphosphate hydrolases"/>
    <property type="match status" value="1"/>
</dbReference>
<reference evidence="6 7" key="1">
    <citation type="submission" date="2017-06" db="EMBL/GenBank/DDBJ databases">
        <title>Comparative genomic analysis of Ambrosia Fusariam Clade fungi.</title>
        <authorList>
            <person name="Stajich J.E."/>
            <person name="Carrillo J."/>
            <person name="Kijimoto T."/>
            <person name="Eskalen A."/>
            <person name="O'Donnell K."/>
            <person name="Kasson M."/>
        </authorList>
    </citation>
    <scope>NUCLEOTIDE SEQUENCE [LARGE SCALE GENOMIC DNA]</scope>
    <source>
        <strain evidence="6 7">NRRL62606</strain>
    </source>
</reference>
<dbReference type="PROSITE" id="PS50297">
    <property type="entry name" value="ANK_REP_REGION"/>
    <property type="match status" value="5"/>
</dbReference>
<dbReference type="GO" id="GO:0009116">
    <property type="term" value="P:nucleoside metabolic process"/>
    <property type="evidence" value="ECO:0007669"/>
    <property type="project" value="InterPro"/>
</dbReference>
<dbReference type="InterPro" id="IPR036770">
    <property type="entry name" value="Ankyrin_rpt-contain_sf"/>
</dbReference>
<feature type="domain" description="Nephrocystin 3-like N-terminal" evidence="5">
    <location>
        <begin position="397"/>
        <end position="572"/>
    </location>
</feature>
<dbReference type="SUPFAM" id="SSF52540">
    <property type="entry name" value="P-loop containing nucleoside triphosphate hydrolases"/>
    <property type="match status" value="1"/>
</dbReference>
<dbReference type="InterPro" id="IPR000845">
    <property type="entry name" value="Nucleoside_phosphorylase_d"/>
</dbReference>
<evidence type="ECO:0000259" key="5">
    <source>
        <dbReference type="Pfam" id="PF24883"/>
    </source>
</evidence>
<dbReference type="Gene3D" id="1.25.40.20">
    <property type="entry name" value="Ankyrin repeat-containing domain"/>
    <property type="match status" value="4"/>
</dbReference>
<keyword evidence="2" id="KW-0040">ANK repeat</keyword>
<dbReference type="SMART" id="SM00248">
    <property type="entry name" value="ANK"/>
    <property type="match status" value="8"/>
</dbReference>
<dbReference type="InterPro" id="IPR053137">
    <property type="entry name" value="NLR-like"/>
</dbReference>
<feature type="repeat" description="ANK" evidence="2">
    <location>
        <begin position="1091"/>
        <end position="1124"/>
    </location>
</feature>
<gene>
    <name evidence="6" type="ORF">CEP51_013087</name>
</gene>
<feature type="repeat" description="ANK" evidence="2">
    <location>
        <begin position="1125"/>
        <end position="1158"/>
    </location>
</feature>
<dbReference type="Pfam" id="PF24883">
    <property type="entry name" value="NPHP3_N"/>
    <property type="match status" value="1"/>
</dbReference>
<dbReference type="SUPFAM" id="SSF53167">
    <property type="entry name" value="Purine and uridine phosphorylases"/>
    <property type="match status" value="1"/>
</dbReference>
<keyword evidence="1" id="KW-0677">Repeat</keyword>
<proteinExistence type="predicted"/>
<dbReference type="Pfam" id="PF00023">
    <property type="entry name" value="Ank"/>
    <property type="match status" value="1"/>
</dbReference>
<evidence type="ECO:0000256" key="2">
    <source>
        <dbReference type="PROSITE-ProRule" id="PRU00023"/>
    </source>
</evidence>
<feature type="repeat" description="ANK" evidence="2">
    <location>
        <begin position="1023"/>
        <end position="1056"/>
    </location>
</feature>
<dbReference type="PROSITE" id="PS50088">
    <property type="entry name" value="ANK_REPEAT"/>
    <property type="match status" value="5"/>
</dbReference>
<evidence type="ECO:0000256" key="1">
    <source>
        <dbReference type="ARBA" id="ARBA00022737"/>
    </source>
</evidence>
<protein>
    <submittedName>
        <fullName evidence="6">Uncharacterized protein</fullName>
    </submittedName>
</protein>
<feature type="compositionally biased region" description="Basic and acidic residues" evidence="3">
    <location>
        <begin position="29"/>
        <end position="43"/>
    </location>
</feature>
<feature type="region of interest" description="Disordered" evidence="3">
    <location>
        <begin position="1"/>
        <end position="47"/>
    </location>
</feature>
<dbReference type="PANTHER" id="PTHR46082">
    <property type="entry name" value="ATP/GTP-BINDING PROTEIN-RELATED"/>
    <property type="match status" value="1"/>
</dbReference>
<feature type="domain" description="Nucleoside phosphorylase" evidence="4">
    <location>
        <begin position="56"/>
        <end position="338"/>
    </location>
</feature>
<dbReference type="Proteomes" id="UP000287972">
    <property type="component" value="Unassembled WGS sequence"/>
</dbReference>